<reference evidence="16" key="1">
    <citation type="submission" date="2021-01" db="EMBL/GenBank/DDBJ databases">
        <authorList>
            <person name="Corre E."/>
            <person name="Pelletier E."/>
            <person name="Niang G."/>
            <person name="Scheremetjew M."/>
            <person name="Finn R."/>
            <person name="Kale V."/>
            <person name="Holt S."/>
            <person name="Cochrane G."/>
            <person name="Meng A."/>
            <person name="Brown T."/>
            <person name="Cohen L."/>
        </authorList>
    </citation>
    <scope>NUCLEOTIDE SEQUENCE</scope>
    <source>
        <strain evidence="16">CCMP1320</strain>
    </source>
</reference>
<evidence type="ECO:0000256" key="1">
    <source>
        <dbReference type="ARBA" id="ARBA00001962"/>
    </source>
</evidence>
<dbReference type="Gene3D" id="2.60.120.10">
    <property type="entry name" value="Jelly Rolls"/>
    <property type="match status" value="1"/>
</dbReference>
<keyword evidence="10" id="KW-0585">Phenylalanine catabolism</keyword>
<sequence length="491" mass="53840">MNQHKPVRYQHGFGNEFQGEAIPGALPAQNSPKVCPYGLYAEQLSGTAFTVPRKEQRRSWLYRIMPSVTHEPFHPHSFPNESLTADFSGGVITPNQLRWRPFPIPGEPGVDFVRGTTTLCGAGSAAMKDGFAIHVYACNTSMQDASFTNADGDYLIVPQFGALRILTEFGLLEVAPSEIAVIGRGMRFAVELLPGPSPDAASPSRPNSMDSVASQPASSQSLSRKDGGPSLAARGYILEVFSGHFQLPDLGPIGANGLAAPRDFQAPVAWYEDRAANFTTHHKFEGQLFSASQPFSPFNVVAWHGNYVPYKYDLRKFCPVNAVSFDHPDPSIFTVLTVPSSVPGVAVADFVIFPPRWTVANHTFRPPYYHRNVMSEFMGLISGQYEAKRDGGFMPGGASLHACMTPHGPDTQTFESAIADELEQPMEIQGSLAFMFETNYIPRLTPAGLSSPCIDRNYYKCWMGLKSHFCPPPAYARQQGREEIRQEGGHG</sequence>
<keyword evidence="7" id="KW-0223">Dioxygenase</keyword>
<dbReference type="InterPro" id="IPR011051">
    <property type="entry name" value="RmlC_Cupin_sf"/>
</dbReference>
<proteinExistence type="inferred from homology"/>
<dbReference type="SUPFAM" id="SSF51182">
    <property type="entry name" value="RmlC-like cupins"/>
    <property type="match status" value="1"/>
</dbReference>
<evidence type="ECO:0000256" key="4">
    <source>
        <dbReference type="ARBA" id="ARBA00013127"/>
    </source>
</evidence>
<evidence type="ECO:0000256" key="7">
    <source>
        <dbReference type="ARBA" id="ARBA00022964"/>
    </source>
</evidence>
<feature type="domain" description="Homogentisate 1,2-dioxygenase C-terminal" evidence="14">
    <location>
        <begin position="315"/>
        <end position="469"/>
    </location>
</feature>
<dbReference type="InterPro" id="IPR046451">
    <property type="entry name" value="HgmA_C"/>
</dbReference>
<keyword evidence="5 12" id="KW-0479">Metal-binding</keyword>
<evidence type="ECO:0000256" key="5">
    <source>
        <dbReference type="ARBA" id="ARBA00022723"/>
    </source>
</evidence>
<evidence type="ECO:0000256" key="8">
    <source>
        <dbReference type="ARBA" id="ARBA00023002"/>
    </source>
</evidence>
<dbReference type="Pfam" id="PF20510">
    <property type="entry name" value="HgmA_N"/>
    <property type="match status" value="2"/>
</dbReference>
<gene>
    <name evidence="16" type="ORF">DTER00134_LOCUS12872</name>
</gene>
<evidence type="ECO:0000256" key="3">
    <source>
        <dbReference type="ARBA" id="ARBA00007757"/>
    </source>
</evidence>
<keyword evidence="8" id="KW-0560">Oxidoreductase</keyword>
<feature type="domain" description="Homogentisate 1,2-dioxygenase N-terminal" evidence="15">
    <location>
        <begin position="232"/>
        <end position="314"/>
    </location>
</feature>
<evidence type="ECO:0000256" key="12">
    <source>
        <dbReference type="PIRSR" id="PIRSR605708-2"/>
    </source>
</evidence>
<feature type="region of interest" description="Disordered" evidence="13">
    <location>
        <begin position="197"/>
        <end position="227"/>
    </location>
</feature>
<dbReference type="PANTHER" id="PTHR11056:SF0">
    <property type="entry name" value="HOMOGENTISATE 1,2-DIOXYGENASE"/>
    <property type="match status" value="1"/>
</dbReference>
<dbReference type="InterPro" id="IPR005708">
    <property type="entry name" value="Homogentis_dOase"/>
</dbReference>
<feature type="binding site" evidence="12">
    <location>
        <position position="376"/>
    </location>
    <ligand>
        <name>Fe cation</name>
        <dbReference type="ChEBI" id="CHEBI:24875"/>
    </ligand>
</feature>
<dbReference type="EC" id="1.13.11.5" evidence="4"/>
<evidence type="ECO:0000256" key="6">
    <source>
        <dbReference type="ARBA" id="ARBA00022878"/>
    </source>
</evidence>
<comment type="cofactor">
    <cofactor evidence="1 12">
        <name>Fe cation</name>
        <dbReference type="ChEBI" id="CHEBI:24875"/>
    </cofactor>
</comment>
<evidence type="ECO:0000259" key="14">
    <source>
        <dbReference type="Pfam" id="PF04209"/>
    </source>
</evidence>
<dbReference type="GO" id="GO:0004411">
    <property type="term" value="F:homogentisate 1,2-dioxygenase activity"/>
    <property type="evidence" value="ECO:0007669"/>
    <property type="project" value="UniProtKB-EC"/>
</dbReference>
<dbReference type="EMBL" id="HBIP01021562">
    <property type="protein sequence ID" value="CAE0497799.1"/>
    <property type="molecule type" value="Transcribed_RNA"/>
</dbReference>
<comment type="pathway">
    <text evidence="2">Amino-acid degradation; L-phenylalanine degradation; acetoacetate and fumarate from L-phenylalanine: step 4/6.</text>
</comment>
<feature type="domain" description="Homogentisate 1,2-dioxygenase N-terminal" evidence="15">
    <location>
        <begin position="8"/>
        <end position="196"/>
    </location>
</feature>
<dbReference type="GO" id="GO:0005737">
    <property type="term" value="C:cytoplasm"/>
    <property type="evidence" value="ECO:0007669"/>
    <property type="project" value="TreeGrafter"/>
</dbReference>
<dbReference type="AlphaFoldDB" id="A0A7S3QZ43"/>
<keyword evidence="9 12" id="KW-0408">Iron</keyword>
<feature type="active site" description="Proton acceptor" evidence="11">
    <location>
        <position position="327"/>
    </location>
</feature>
<comment type="similarity">
    <text evidence="3">Belongs to the homogentisate dioxygenase family.</text>
</comment>
<dbReference type="CDD" id="cd07000">
    <property type="entry name" value="cupin_HGO_N"/>
    <property type="match status" value="1"/>
</dbReference>
<dbReference type="GO" id="GO:0006559">
    <property type="term" value="P:L-phenylalanine catabolic process"/>
    <property type="evidence" value="ECO:0007669"/>
    <property type="project" value="UniProtKB-UniPathway"/>
</dbReference>
<feature type="binding site" evidence="12">
    <location>
        <position position="407"/>
    </location>
    <ligand>
        <name>Fe cation</name>
        <dbReference type="ChEBI" id="CHEBI:24875"/>
    </ligand>
</feature>
<evidence type="ECO:0000256" key="2">
    <source>
        <dbReference type="ARBA" id="ARBA00004704"/>
    </source>
</evidence>
<dbReference type="PANTHER" id="PTHR11056">
    <property type="entry name" value="HOMOGENTISATE 1,2-DIOXYGENASE"/>
    <property type="match status" value="1"/>
</dbReference>
<name>A0A7S3QZ43_DUNTE</name>
<evidence type="ECO:0000259" key="15">
    <source>
        <dbReference type="Pfam" id="PF20510"/>
    </source>
</evidence>
<accession>A0A7S3QZ43</accession>
<dbReference type="FunFam" id="2.60.120.10:FF:000034">
    <property type="entry name" value="Homogentisate 1,2-dioxygenase"/>
    <property type="match status" value="1"/>
</dbReference>
<protein>
    <recommendedName>
        <fullName evidence="4">homogentisate 1,2-dioxygenase</fullName>
        <ecNumber evidence="4">1.13.11.5</ecNumber>
    </recommendedName>
</protein>
<dbReference type="InterPro" id="IPR014710">
    <property type="entry name" value="RmlC-like_jellyroll"/>
</dbReference>
<feature type="binding site" evidence="12">
    <location>
        <position position="385"/>
    </location>
    <ligand>
        <name>homogentisate</name>
        <dbReference type="ChEBI" id="CHEBI:16169"/>
    </ligand>
</feature>
<feature type="compositionally biased region" description="Polar residues" evidence="13">
    <location>
        <begin position="204"/>
        <end position="222"/>
    </location>
</feature>
<evidence type="ECO:0000256" key="9">
    <source>
        <dbReference type="ARBA" id="ARBA00023004"/>
    </source>
</evidence>
<organism evidence="16">
    <name type="scientific">Dunaliella tertiolecta</name>
    <name type="common">Green alga</name>
    <dbReference type="NCBI Taxonomy" id="3047"/>
    <lineage>
        <taxon>Eukaryota</taxon>
        <taxon>Viridiplantae</taxon>
        <taxon>Chlorophyta</taxon>
        <taxon>core chlorophytes</taxon>
        <taxon>Chlorophyceae</taxon>
        <taxon>CS clade</taxon>
        <taxon>Chlamydomonadales</taxon>
        <taxon>Dunaliellaceae</taxon>
        <taxon>Dunaliella</taxon>
    </lineage>
</organism>
<dbReference type="InterPro" id="IPR046452">
    <property type="entry name" value="HgmA_N"/>
</dbReference>
<evidence type="ECO:0000256" key="10">
    <source>
        <dbReference type="ARBA" id="ARBA00023232"/>
    </source>
</evidence>
<keyword evidence="6" id="KW-0828">Tyrosine catabolism</keyword>
<dbReference type="UniPathway" id="UPA00139">
    <property type="reaction ID" value="UER00339"/>
</dbReference>
<evidence type="ECO:0000313" key="16">
    <source>
        <dbReference type="EMBL" id="CAE0497799.1"/>
    </source>
</evidence>
<evidence type="ECO:0000256" key="11">
    <source>
        <dbReference type="PIRSR" id="PIRSR605708-1"/>
    </source>
</evidence>
<dbReference type="Pfam" id="PF04209">
    <property type="entry name" value="HgmA_C"/>
    <property type="match status" value="1"/>
</dbReference>
<feature type="binding site" evidence="12">
    <location>
        <position position="407"/>
    </location>
    <ligand>
        <name>homogentisate</name>
        <dbReference type="ChEBI" id="CHEBI:16169"/>
    </ligand>
</feature>
<evidence type="ECO:0000256" key="13">
    <source>
        <dbReference type="SAM" id="MobiDB-lite"/>
    </source>
</evidence>
<dbReference type="GO" id="GO:0006572">
    <property type="term" value="P:L-tyrosine catabolic process"/>
    <property type="evidence" value="ECO:0007669"/>
    <property type="project" value="UniProtKB-KW"/>
</dbReference>
<feature type="binding site" evidence="12">
    <location>
        <position position="370"/>
    </location>
    <ligand>
        <name>Fe cation</name>
        <dbReference type="ChEBI" id="CHEBI:24875"/>
    </ligand>
</feature>
<dbReference type="GO" id="GO:0046872">
    <property type="term" value="F:metal ion binding"/>
    <property type="evidence" value="ECO:0007669"/>
    <property type="project" value="UniProtKB-KW"/>
</dbReference>